<dbReference type="SUPFAM" id="SSF50331">
    <property type="entry name" value="MOP-like"/>
    <property type="match status" value="1"/>
</dbReference>
<gene>
    <name evidence="9" type="ORF">ABIE13_001539</name>
</gene>
<protein>
    <submittedName>
        <fullName evidence="9">Iron(III) transport system ATP-binding protein</fullName>
    </submittedName>
</protein>
<evidence type="ECO:0000256" key="4">
    <source>
        <dbReference type="ARBA" id="ARBA00022741"/>
    </source>
</evidence>
<dbReference type="RefSeq" id="WP_354442514.1">
    <property type="nucleotide sequence ID" value="NZ_JBEPSH010000003.1"/>
</dbReference>
<sequence>MIECKDLWLTYPGAAQASVCGVSLALQPGEFVTLLGPSGCGKTSTLRSVAGLETPTTGSIRIGDNVVFDSVKGIQTPTHARDISMVFQSYAIWPHMTVQQNVAFPLEIARMSRDQIKANVNEALRMVGLGALADRSATQLSGGQQQRVAIARALVRRSGVMLLDEPLSNLDAKLREQMRLELRELIKTVGLTALYVTHDQEEALMLSDRIALMNAGRIVEEGTPSELYLRPTTRFGATFLGAAEVFDVVRARGQELETSDGALHLSQDADGVAHVAIRPEAIVATQSGEVNGPNRWSGRLISAIFSGRQQQLVVELAGGRRVNVLAPPTTEFRVQEPVTLELPTERLMPLASDSATH</sequence>
<evidence type="ECO:0000313" key="10">
    <source>
        <dbReference type="Proteomes" id="UP001549320"/>
    </source>
</evidence>
<feature type="domain" description="ABC transporter" evidence="8">
    <location>
        <begin position="2"/>
        <end position="240"/>
    </location>
</feature>
<dbReference type="InterPro" id="IPR008995">
    <property type="entry name" value="Mo/tungstate-bd_C_term_dom"/>
</dbReference>
<dbReference type="InterPro" id="IPR003439">
    <property type="entry name" value="ABC_transporter-like_ATP-bd"/>
</dbReference>
<evidence type="ECO:0000256" key="7">
    <source>
        <dbReference type="ARBA" id="ARBA00023136"/>
    </source>
</evidence>
<comment type="caution">
    <text evidence="9">The sequence shown here is derived from an EMBL/GenBank/DDBJ whole genome shotgun (WGS) entry which is preliminary data.</text>
</comment>
<dbReference type="PROSITE" id="PS50893">
    <property type="entry name" value="ABC_TRANSPORTER_2"/>
    <property type="match status" value="1"/>
</dbReference>
<dbReference type="PROSITE" id="PS00211">
    <property type="entry name" value="ABC_TRANSPORTER_1"/>
    <property type="match status" value="1"/>
</dbReference>
<dbReference type="SUPFAM" id="SSF52540">
    <property type="entry name" value="P-loop containing nucleoside triphosphate hydrolases"/>
    <property type="match status" value="1"/>
</dbReference>
<organism evidence="9 10">
    <name type="scientific">Ottowia thiooxydans</name>
    <dbReference type="NCBI Taxonomy" id="219182"/>
    <lineage>
        <taxon>Bacteria</taxon>
        <taxon>Pseudomonadati</taxon>
        <taxon>Pseudomonadota</taxon>
        <taxon>Betaproteobacteria</taxon>
        <taxon>Burkholderiales</taxon>
        <taxon>Comamonadaceae</taxon>
        <taxon>Ottowia</taxon>
    </lineage>
</organism>
<keyword evidence="4" id="KW-0547">Nucleotide-binding</keyword>
<keyword evidence="2" id="KW-1003">Cell membrane</keyword>
<evidence type="ECO:0000256" key="2">
    <source>
        <dbReference type="ARBA" id="ARBA00022475"/>
    </source>
</evidence>
<dbReference type="GO" id="GO:0005524">
    <property type="term" value="F:ATP binding"/>
    <property type="evidence" value="ECO:0007669"/>
    <property type="project" value="UniProtKB-KW"/>
</dbReference>
<keyword evidence="10" id="KW-1185">Reference proteome</keyword>
<dbReference type="InterPro" id="IPR013611">
    <property type="entry name" value="Transp-assoc_OB_typ2"/>
</dbReference>
<keyword evidence="1" id="KW-0813">Transport</keyword>
<dbReference type="PANTHER" id="PTHR42781">
    <property type="entry name" value="SPERMIDINE/PUTRESCINE IMPORT ATP-BINDING PROTEIN POTA"/>
    <property type="match status" value="1"/>
</dbReference>
<keyword evidence="7" id="KW-0472">Membrane</keyword>
<dbReference type="PANTHER" id="PTHR42781:SF1">
    <property type="entry name" value="THIAMINE IMPORT ATP-BINDING PROTEIN THIQ"/>
    <property type="match status" value="1"/>
</dbReference>
<dbReference type="InterPro" id="IPR003593">
    <property type="entry name" value="AAA+_ATPase"/>
</dbReference>
<evidence type="ECO:0000259" key="8">
    <source>
        <dbReference type="PROSITE" id="PS50893"/>
    </source>
</evidence>
<dbReference type="Gene3D" id="3.40.50.300">
    <property type="entry name" value="P-loop containing nucleotide triphosphate hydrolases"/>
    <property type="match status" value="1"/>
</dbReference>
<dbReference type="SMART" id="SM00382">
    <property type="entry name" value="AAA"/>
    <property type="match status" value="1"/>
</dbReference>
<keyword evidence="6" id="KW-1278">Translocase</keyword>
<dbReference type="EMBL" id="JBEPSH010000003">
    <property type="protein sequence ID" value="MET4576430.1"/>
    <property type="molecule type" value="Genomic_DNA"/>
</dbReference>
<evidence type="ECO:0000256" key="6">
    <source>
        <dbReference type="ARBA" id="ARBA00022967"/>
    </source>
</evidence>
<keyword evidence="5 9" id="KW-0067">ATP-binding</keyword>
<dbReference type="InterPro" id="IPR050093">
    <property type="entry name" value="ABC_SmlMolc_Importer"/>
</dbReference>
<dbReference type="InterPro" id="IPR027417">
    <property type="entry name" value="P-loop_NTPase"/>
</dbReference>
<evidence type="ECO:0000256" key="1">
    <source>
        <dbReference type="ARBA" id="ARBA00022448"/>
    </source>
</evidence>
<proteinExistence type="predicted"/>
<dbReference type="Proteomes" id="UP001549320">
    <property type="component" value="Unassembled WGS sequence"/>
</dbReference>
<evidence type="ECO:0000256" key="3">
    <source>
        <dbReference type="ARBA" id="ARBA00022519"/>
    </source>
</evidence>
<evidence type="ECO:0000313" key="9">
    <source>
        <dbReference type="EMBL" id="MET4576430.1"/>
    </source>
</evidence>
<reference evidence="9 10" key="1">
    <citation type="submission" date="2024-06" db="EMBL/GenBank/DDBJ databases">
        <title>Sorghum-associated microbial communities from plants grown in Nebraska, USA.</title>
        <authorList>
            <person name="Schachtman D."/>
        </authorList>
    </citation>
    <scope>NUCLEOTIDE SEQUENCE [LARGE SCALE GENOMIC DNA]</scope>
    <source>
        <strain evidence="9 10">2709</strain>
    </source>
</reference>
<name>A0ABV2Q5X5_9BURK</name>
<accession>A0ABV2Q5X5</accession>
<dbReference type="InterPro" id="IPR017871">
    <property type="entry name" value="ABC_transporter-like_CS"/>
</dbReference>
<evidence type="ECO:0000256" key="5">
    <source>
        <dbReference type="ARBA" id="ARBA00022840"/>
    </source>
</evidence>
<keyword evidence="3" id="KW-0997">Cell inner membrane</keyword>
<dbReference type="Pfam" id="PF00005">
    <property type="entry name" value="ABC_tran"/>
    <property type="match status" value="1"/>
</dbReference>
<dbReference type="Pfam" id="PF08402">
    <property type="entry name" value="TOBE_2"/>
    <property type="match status" value="1"/>
</dbReference>